<evidence type="ECO:0000313" key="1">
    <source>
        <dbReference type="EMBL" id="MDQ0504788.1"/>
    </source>
</evidence>
<sequence length="124" mass="14046">MATFKLPLSGDVTQFFRLFSTNLAALGSQIGLININLGQSKAPEVEQEVLENVASYGTQIGRISDALVVLLTHFRPERELDADELRALDRLRAMLDDIADIKERHRRRALRIPDKLDFGRWGRS</sequence>
<accession>A0ABU0LCD5</accession>
<evidence type="ECO:0000313" key="2">
    <source>
        <dbReference type="Proteomes" id="UP001241747"/>
    </source>
</evidence>
<dbReference type="RefSeq" id="WP_237346756.1">
    <property type="nucleotide sequence ID" value="NZ_JABWGX010000023.1"/>
</dbReference>
<dbReference type="EMBL" id="JAUSVY010000003">
    <property type="protein sequence ID" value="MDQ0504788.1"/>
    <property type="molecule type" value="Genomic_DNA"/>
</dbReference>
<dbReference type="Proteomes" id="UP001241747">
    <property type="component" value="Unassembled WGS sequence"/>
</dbReference>
<protein>
    <submittedName>
        <fullName evidence="1">Uncharacterized protein</fullName>
    </submittedName>
</protein>
<organism evidence="1 2">
    <name type="scientific">Xanthobacter agilis</name>
    <dbReference type="NCBI Taxonomy" id="47492"/>
    <lineage>
        <taxon>Bacteria</taxon>
        <taxon>Pseudomonadati</taxon>
        <taxon>Pseudomonadota</taxon>
        <taxon>Alphaproteobacteria</taxon>
        <taxon>Hyphomicrobiales</taxon>
        <taxon>Xanthobacteraceae</taxon>
        <taxon>Xanthobacter</taxon>
    </lineage>
</organism>
<gene>
    <name evidence="1" type="ORF">QOZ94_001570</name>
</gene>
<keyword evidence="2" id="KW-1185">Reference proteome</keyword>
<comment type="caution">
    <text evidence="1">The sequence shown here is derived from an EMBL/GenBank/DDBJ whole genome shotgun (WGS) entry which is preliminary data.</text>
</comment>
<name>A0ABU0LCD5_XANAG</name>
<proteinExistence type="predicted"/>
<reference evidence="1 2" key="1">
    <citation type="submission" date="2023-07" db="EMBL/GenBank/DDBJ databases">
        <title>Genomic Encyclopedia of Type Strains, Phase IV (KMG-IV): sequencing the most valuable type-strain genomes for metagenomic binning, comparative biology and taxonomic classification.</title>
        <authorList>
            <person name="Goeker M."/>
        </authorList>
    </citation>
    <scope>NUCLEOTIDE SEQUENCE [LARGE SCALE GENOMIC DNA]</scope>
    <source>
        <strain evidence="1 2">DSM 3770</strain>
    </source>
</reference>